<organism evidence="5 6">
    <name type="scientific">Campylobacter majalis</name>
    <dbReference type="NCBI Taxonomy" id="2790656"/>
    <lineage>
        <taxon>Bacteria</taxon>
        <taxon>Pseudomonadati</taxon>
        <taxon>Campylobacterota</taxon>
        <taxon>Epsilonproteobacteria</taxon>
        <taxon>Campylobacterales</taxon>
        <taxon>Campylobacteraceae</taxon>
        <taxon>Campylobacter</taxon>
    </lineage>
</organism>
<dbReference type="InterPro" id="IPR017871">
    <property type="entry name" value="ABC_transporter-like_CS"/>
</dbReference>
<dbReference type="PANTHER" id="PTHR42734">
    <property type="entry name" value="METAL TRANSPORT SYSTEM ATP-BINDING PROTEIN TM_0124-RELATED"/>
    <property type="match status" value="1"/>
</dbReference>
<dbReference type="InterPro" id="IPR003439">
    <property type="entry name" value="ABC_transporter-like_ATP-bd"/>
</dbReference>
<dbReference type="InterPro" id="IPR050153">
    <property type="entry name" value="Metal_Ion_Import_ABC"/>
</dbReference>
<keyword evidence="3 5" id="KW-0067">ATP-binding</keyword>
<dbReference type="InterPro" id="IPR027417">
    <property type="entry name" value="P-loop_NTPase"/>
</dbReference>
<reference evidence="5 6" key="1">
    <citation type="submission" date="2020-11" db="EMBL/GenBank/DDBJ databases">
        <authorList>
            <person name="Peeters C."/>
        </authorList>
    </citation>
    <scope>NUCLEOTIDE SEQUENCE [LARGE SCALE GENOMIC DNA]</scope>
    <source>
        <strain evidence="5 6">LMG 7974</strain>
    </source>
</reference>
<dbReference type="PANTHER" id="PTHR42734:SF19">
    <property type="entry name" value="IRON COMPOUNDS ABC TRANSPORTER, ATP-BINDING PROTEIN"/>
    <property type="match status" value="1"/>
</dbReference>
<evidence type="ECO:0000313" key="6">
    <source>
        <dbReference type="Proteomes" id="UP000789803"/>
    </source>
</evidence>
<evidence type="ECO:0000256" key="1">
    <source>
        <dbReference type="ARBA" id="ARBA00022448"/>
    </source>
</evidence>
<evidence type="ECO:0000256" key="2">
    <source>
        <dbReference type="ARBA" id="ARBA00022741"/>
    </source>
</evidence>
<evidence type="ECO:0000256" key="3">
    <source>
        <dbReference type="ARBA" id="ARBA00022840"/>
    </source>
</evidence>
<dbReference type="PROSITE" id="PS50893">
    <property type="entry name" value="ABC_TRANSPORTER_2"/>
    <property type="match status" value="1"/>
</dbReference>
<feature type="domain" description="ABC transporter" evidence="4">
    <location>
        <begin position="1"/>
        <end position="237"/>
    </location>
</feature>
<dbReference type="EMBL" id="CAJHOF010000007">
    <property type="protein sequence ID" value="CAD7288368.1"/>
    <property type="molecule type" value="Genomic_DNA"/>
</dbReference>
<dbReference type="GO" id="GO:0005524">
    <property type="term" value="F:ATP binding"/>
    <property type="evidence" value="ECO:0007669"/>
    <property type="project" value="UniProtKB-KW"/>
</dbReference>
<dbReference type="Pfam" id="PF00005">
    <property type="entry name" value="ABC_tran"/>
    <property type="match status" value="1"/>
</dbReference>
<evidence type="ECO:0000313" key="5">
    <source>
        <dbReference type="EMBL" id="CAD7288368.1"/>
    </source>
</evidence>
<comment type="caution">
    <text evidence="5">The sequence shown here is derived from an EMBL/GenBank/DDBJ whole genome shotgun (WGS) entry which is preliminary data.</text>
</comment>
<dbReference type="Gene3D" id="3.40.50.300">
    <property type="entry name" value="P-loop containing nucleotide triphosphate hydrolases"/>
    <property type="match status" value="1"/>
</dbReference>
<sequence length="257" mass="28693">MSLIVQNLNYEYENFKLRNINLELKGGNLYGLLGANASGKSTFFNCVMHILNPSGGNIYINNENIANKTSSWMAKQISYVAQNHHVDFGFSVYDLVAMGRYVHKKSIFGLGKTDKKMIDYALEFVGISHLKNTSITKLSGGQKQLVFLARSLAQDTPIILLDEPTSALDFKNQILLCKILKQLTKTGKCIFFCTHDINHVLWFCDKVVAFKNGEILAYGDVKSVINDEMLAKIYGDICTLENIKNTSVAMPKSTSSI</sequence>
<dbReference type="Proteomes" id="UP000789803">
    <property type="component" value="Unassembled WGS sequence"/>
</dbReference>
<evidence type="ECO:0000259" key="4">
    <source>
        <dbReference type="PROSITE" id="PS50893"/>
    </source>
</evidence>
<dbReference type="RefSeq" id="WP_229932777.1">
    <property type="nucleotide sequence ID" value="NZ_CAJHOF010000007.1"/>
</dbReference>
<gene>
    <name evidence="5" type="primary">fepC_2</name>
    <name evidence="5" type="ORF">LMG7974_00975</name>
</gene>
<proteinExistence type="predicted"/>
<keyword evidence="6" id="KW-1185">Reference proteome</keyword>
<name>A0ABM8Q6D2_9BACT</name>
<keyword evidence="2" id="KW-0547">Nucleotide-binding</keyword>
<keyword evidence="1" id="KW-0813">Transport</keyword>
<dbReference type="SMART" id="SM00382">
    <property type="entry name" value="AAA"/>
    <property type="match status" value="1"/>
</dbReference>
<protein>
    <submittedName>
        <fullName evidence="5">Ferric enterobactin transport ATP-binding protein FepC</fullName>
    </submittedName>
</protein>
<dbReference type="InterPro" id="IPR003593">
    <property type="entry name" value="AAA+_ATPase"/>
</dbReference>
<dbReference type="PROSITE" id="PS00211">
    <property type="entry name" value="ABC_TRANSPORTER_1"/>
    <property type="match status" value="1"/>
</dbReference>
<dbReference type="SUPFAM" id="SSF52540">
    <property type="entry name" value="P-loop containing nucleoside triphosphate hydrolases"/>
    <property type="match status" value="1"/>
</dbReference>
<accession>A0ABM8Q6D2</accession>